<evidence type="ECO:0000313" key="2">
    <source>
        <dbReference type="Proteomes" id="UP001194580"/>
    </source>
</evidence>
<sequence length="63" mass="6699">MRLLRNANAPDIEEQTEFASWLLQVGEGAVPGPSPDNGISTIITLPPQMVLPADASIDDLIAK</sequence>
<accession>A0AAD4D0T0</accession>
<name>A0AAD4D0T0_9FUNG</name>
<dbReference type="EMBL" id="JAAAIL010003122">
    <property type="protein sequence ID" value="KAG0252306.1"/>
    <property type="molecule type" value="Genomic_DNA"/>
</dbReference>
<keyword evidence="2" id="KW-1185">Reference proteome</keyword>
<reference evidence="1" key="1">
    <citation type="journal article" date="2020" name="Fungal Divers.">
        <title>Resolving the Mortierellaceae phylogeny through synthesis of multi-gene phylogenetics and phylogenomics.</title>
        <authorList>
            <person name="Vandepol N."/>
            <person name="Liber J."/>
            <person name="Desiro A."/>
            <person name="Na H."/>
            <person name="Kennedy M."/>
            <person name="Barry K."/>
            <person name="Grigoriev I.V."/>
            <person name="Miller A.N."/>
            <person name="O'Donnell K."/>
            <person name="Stajich J.E."/>
            <person name="Bonito G."/>
        </authorList>
    </citation>
    <scope>NUCLEOTIDE SEQUENCE</scope>
    <source>
        <strain evidence="1">NRRL 28262</strain>
    </source>
</reference>
<dbReference type="AlphaFoldDB" id="A0AAD4D0T0"/>
<organism evidence="1 2">
    <name type="scientific">Linnemannia exigua</name>
    <dbReference type="NCBI Taxonomy" id="604196"/>
    <lineage>
        <taxon>Eukaryota</taxon>
        <taxon>Fungi</taxon>
        <taxon>Fungi incertae sedis</taxon>
        <taxon>Mucoromycota</taxon>
        <taxon>Mortierellomycotina</taxon>
        <taxon>Mortierellomycetes</taxon>
        <taxon>Mortierellales</taxon>
        <taxon>Mortierellaceae</taxon>
        <taxon>Linnemannia</taxon>
    </lineage>
</organism>
<protein>
    <recommendedName>
        <fullName evidence="3">ATP-dependent DNA helicase</fullName>
    </recommendedName>
</protein>
<evidence type="ECO:0000313" key="1">
    <source>
        <dbReference type="EMBL" id="KAG0252306.1"/>
    </source>
</evidence>
<proteinExistence type="predicted"/>
<feature type="non-terminal residue" evidence="1">
    <location>
        <position position="63"/>
    </location>
</feature>
<gene>
    <name evidence="1" type="ORF">BGZ95_006670</name>
</gene>
<evidence type="ECO:0008006" key="3">
    <source>
        <dbReference type="Google" id="ProtNLM"/>
    </source>
</evidence>
<comment type="caution">
    <text evidence="1">The sequence shown here is derived from an EMBL/GenBank/DDBJ whole genome shotgun (WGS) entry which is preliminary data.</text>
</comment>
<dbReference type="Proteomes" id="UP001194580">
    <property type="component" value="Unassembled WGS sequence"/>
</dbReference>